<feature type="non-terminal residue" evidence="2">
    <location>
        <position position="1"/>
    </location>
</feature>
<name>A0AAE0LEW4_9CHLO</name>
<sequence length="280" mass="30113">WLTQVLKECFTDPEHMTLAVTTVSPSPTDLQHTVNSLRHVSHMAASLATLAAETVVDIPIHRAAIETPIQKWTPEQVVLWVAAVEEGRFAHLALPHGLDGKGLLKLSAMRLSQLFEGETRVARNMEEGSAWTLTGDTRTVGMAEVMDEEAMAARRSAADNIGRALFAALRREMRRIAEAEATRLMGGSTTAAAAGKHIPSMASNGASTSSSSDVVNEEELENRDPQSHNAQLDFVPSGQAALMQTVVGQQVVWWHDNESTEAAREAAEEAAALTEGVDAA</sequence>
<dbReference type="InterPro" id="IPR013761">
    <property type="entry name" value="SAM/pointed_sf"/>
</dbReference>
<accession>A0AAE0LEW4</accession>
<organism evidence="2 3">
    <name type="scientific">Cymbomonas tetramitiformis</name>
    <dbReference type="NCBI Taxonomy" id="36881"/>
    <lineage>
        <taxon>Eukaryota</taxon>
        <taxon>Viridiplantae</taxon>
        <taxon>Chlorophyta</taxon>
        <taxon>Pyramimonadophyceae</taxon>
        <taxon>Pyramimonadales</taxon>
        <taxon>Pyramimonadaceae</taxon>
        <taxon>Cymbomonas</taxon>
    </lineage>
</organism>
<reference evidence="2 3" key="1">
    <citation type="journal article" date="2015" name="Genome Biol. Evol.">
        <title>Comparative Genomics of a Bacterivorous Green Alga Reveals Evolutionary Causalities and Consequences of Phago-Mixotrophic Mode of Nutrition.</title>
        <authorList>
            <person name="Burns J.A."/>
            <person name="Paasch A."/>
            <person name="Narechania A."/>
            <person name="Kim E."/>
        </authorList>
    </citation>
    <scope>NUCLEOTIDE SEQUENCE [LARGE SCALE GENOMIC DNA]</scope>
    <source>
        <strain evidence="2 3">PLY_AMNH</strain>
    </source>
</reference>
<dbReference type="SUPFAM" id="SSF47769">
    <property type="entry name" value="SAM/Pointed domain"/>
    <property type="match status" value="1"/>
</dbReference>
<dbReference type="Proteomes" id="UP001190700">
    <property type="component" value="Unassembled WGS sequence"/>
</dbReference>
<evidence type="ECO:0008006" key="4">
    <source>
        <dbReference type="Google" id="ProtNLM"/>
    </source>
</evidence>
<comment type="caution">
    <text evidence="2">The sequence shown here is derived from an EMBL/GenBank/DDBJ whole genome shotgun (WGS) entry which is preliminary data.</text>
</comment>
<gene>
    <name evidence="2" type="ORF">CYMTET_9579</name>
</gene>
<feature type="compositionally biased region" description="Low complexity" evidence="1">
    <location>
        <begin position="200"/>
        <end position="212"/>
    </location>
</feature>
<evidence type="ECO:0000313" key="2">
    <source>
        <dbReference type="EMBL" id="KAK3282693.1"/>
    </source>
</evidence>
<dbReference type="EMBL" id="LGRX02003195">
    <property type="protein sequence ID" value="KAK3282693.1"/>
    <property type="molecule type" value="Genomic_DNA"/>
</dbReference>
<protein>
    <recommendedName>
        <fullName evidence="4">SAM domain-containing protein</fullName>
    </recommendedName>
</protein>
<proteinExistence type="predicted"/>
<keyword evidence="3" id="KW-1185">Reference proteome</keyword>
<dbReference type="AlphaFoldDB" id="A0AAE0LEW4"/>
<evidence type="ECO:0000256" key="1">
    <source>
        <dbReference type="SAM" id="MobiDB-lite"/>
    </source>
</evidence>
<evidence type="ECO:0000313" key="3">
    <source>
        <dbReference type="Proteomes" id="UP001190700"/>
    </source>
</evidence>
<feature type="region of interest" description="Disordered" evidence="1">
    <location>
        <begin position="195"/>
        <end position="230"/>
    </location>
</feature>